<dbReference type="AlphaFoldDB" id="A0A0R1VFJ8"/>
<keyword evidence="3" id="KW-0804">Transcription</keyword>
<sequence>MAFFGFKDLSKLSTVDMTIYRYIEQNNDKVIYMRVRDIAQGAHVSSSSVMRFIHKIGFNSFPEFKAYLKNNHQSLHNVKVHYVTEDNFPSDTLSKLNIVADKIYQADNIITIGMGDSAFLAEYAARKMAALGLNTSPVTDPFYPLVFKLENTTNNVIICFSVSGNTTEMVEMINRFVNNDDILLISITGDETSAIAKMSRYSLTYHEQMVRKEAYDFSSQVPVMYLVEGIVNILIEKEKQ</sequence>
<dbReference type="Pfam" id="PF01418">
    <property type="entry name" value="HTH_6"/>
    <property type="match status" value="1"/>
</dbReference>
<dbReference type="GO" id="GO:0003700">
    <property type="term" value="F:DNA-binding transcription factor activity"/>
    <property type="evidence" value="ECO:0007669"/>
    <property type="project" value="InterPro"/>
</dbReference>
<dbReference type="PROSITE" id="PS00356">
    <property type="entry name" value="HTH_LACI_1"/>
    <property type="match status" value="1"/>
</dbReference>
<accession>A0A0R1VFJ8</accession>
<dbReference type="PROSITE" id="PS51464">
    <property type="entry name" value="SIS"/>
    <property type="match status" value="1"/>
</dbReference>
<protein>
    <submittedName>
        <fullName evidence="6">Transcriptional regulator</fullName>
    </submittedName>
</protein>
<dbReference type="InterPro" id="IPR000281">
    <property type="entry name" value="HTH_RpiR"/>
</dbReference>
<dbReference type="InterPro" id="IPR009057">
    <property type="entry name" value="Homeodomain-like_sf"/>
</dbReference>
<dbReference type="Pfam" id="PF01380">
    <property type="entry name" value="SIS"/>
    <property type="match status" value="1"/>
</dbReference>
<evidence type="ECO:0000313" key="6">
    <source>
        <dbReference type="EMBL" id="KRM04209.1"/>
    </source>
</evidence>
<dbReference type="PANTHER" id="PTHR30514:SF1">
    <property type="entry name" value="HTH-TYPE TRANSCRIPTIONAL REGULATOR HEXR-RELATED"/>
    <property type="match status" value="1"/>
</dbReference>
<evidence type="ECO:0000256" key="2">
    <source>
        <dbReference type="ARBA" id="ARBA00023125"/>
    </source>
</evidence>
<dbReference type="EMBL" id="AZFU01000022">
    <property type="protein sequence ID" value="KRM04209.1"/>
    <property type="molecule type" value="Genomic_DNA"/>
</dbReference>
<comment type="caution">
    <text evidence="6">The sequence shown here is derived from an EMBL/GenBank/DDBJ whole genome shotgun (WGS) entry which is preliminary data.</text>
</comment>
<gene>
    <name evidence="6" type="ORF">FC59_GL000959</name>
</gene>
<dbReference type="SUPFAM" id="SSF53697">
    <property type="entry name" value="SIS domain"/>
    <property type="match status" value="1"/>
</dbReference>
<dbReference type="InterPro" id="IPR036388">
    <property type="entry name" value="WH-like_DNA-bd_sf"/>
</dbReference>
<dbReference type="eggNOG" id="COG1737">
    <property type="taxonomic scope" value="Bacteria"/>
</dbReference>
<evidence type="ECO:0000256" key="3">
    <source>
        <dbReference type="ARBA" id="ARBA00023163"/>
    </source>
</evidence>
<dbReference type="GO" id="GO:1901135">
    <property type="term" value="P:carbohydrate derivative metabolic process"/>
    <property type="evidence" value="ECO:0007669"/>
    <property type="project" value="InterPro"/>
</dbReference>
<dbReference type="Gene3D" id="1.10.10.10">
    <property type="entry name" value="Winged helix-like DNA-binding domain superfamily/Winged helix DNA-binding domain"/>
    <property type="match status" value="1"/>
</dbReference>
<feature type="domain" description="HTH rpiR-type" evidence="4">
    <location>
        <begin position="1"/>
        <end position="75"/>
    </location>
</feature>
<evidence type="ECO:0000313" key="7">
    <source>
        <dbReference type="Proteomes" id="UP000051307"/>
    </source>
</evidence>
<dbReference type="Proteomes" id="UP000051307">
    <property type="component" value="Unassembled WGS sequence"/>
</dbReference>
<evidence type="ECO:0000259" key="5">
    <source>
        <dbReference type="PROSITE" id="PS51464"/>
    </source>
</evidence>
<dbReference type="CDD" id="cd05013">
    <property type="entry name" value="SIS_RpiR"/>
    <property type="match status" value="1"/>
</dbReference>
<evidence type="ECO:0000256" key="1">
    <source>
        <dbReference type="ARBA" id="ARBA00023015"/>
    </source>
</evidence>
<name>A0A0R1VFJ8_9LACO</name>
<dbReference type="RefSeq" id="WP_005724090.1">
    <property type="nucleotide sequence ID" value="NZ_AZFU01000022.1"/>
</dbReference>
<evidence type="ECO:0000259" key="4">
    <source>
        <dbReference type="PROSITE" id="PS51071"/>
    </source>
</evidence>
<dbReference type="InterPro" id="IPR047640">
    <property type="entry name" value="RpiR-like"/>
</dbReference>
<dbReference type="InterPro" id="IPR035472">
    <property type="entry name" value="RpiR-like_SIS"/>
</dbReference>
<dbReference type="Gene3D" id="3.40.50.10490">
    <property type="entry name" value="Glucose-6-phosphate isomerase like protein, domain 1"/>
    <property type="match status" value="1"/>
</dbReference>
<feature type="domain" description="SIS" evidence="5">
    <location>
        <begin position="99"/>
        <end position="237"/>
    </location>
</feature>
<keyword evidence="2" id="KW-0238">DNA-binding</keyword>
<keyword evidence="1" id="KW-0805">Transcription regulation</keyword>
<organism evidence="6 7">
    <name type="scientific">Lactobacillus kitasatonis DSM 16761 = JCM 1039</name>
    <dbReference type="NCBI Taxonomy" id="1423767"/>
    <lineage>
        <taxon>Bacteria</taxon>
        <taxon>Bacillati</taxon>
        <taxon>Bacillota</taxon>
        <taxon>Bacilli</taxon>
        <taxon>Lactobacillales</taxon>
        <taxon>Lactobacillaceae</taxon>
        <taxon>Lactobacillus</taxon>
    </lineage>
</organism>
<dbReference type="GO" id="GO:0003677">
    <property type="term" value="F:DNA binding"/>
    <property type="evidence" value="ECO:0007669"/>
    <property type="project" value="UniProtKB-KW"/>
</dbReference>
<dbReference type="InterPro" id="IPR001347">
    <property type="entry name" value="SIS_dom"/>
</dbReference>
<proteinExistence type="predicted"/>
<reference evidence="6 7" key="1">
    <citation type="journal article" date="2015" name="Genome Announc.">
        <title>Expanding the biotechnology potential of lactobacilli through comparative genomics of 213 strains and associated genera.</title>
        <authorList>
            <person name="Sun Z."/>
            <person name="Harris H.M."/>
            <person name="McCann A."/>
            <person name="Guo C."/>
            <person name="Argimon S."/>
            <person name="Zhang W."/>
            <person name="Yang X."/>
            <person name="Jeffery I.B."/>
            <person name="Cooney J.C."/>
            <person name="Kagawa T.F."/>
            <person name="Liu W."/>
            <person name="Song Y."/>
            <person name="Salvetti E."/>
            <person name="Wrobel A."/>
            <person name="Rasinkangas P."/>
            <person name="Parkhill J."/>
            <person name="Rea M.C."/>
            <person name="O'Sullivan O."/>
            <person name="Ritari J."/>
            <person name="Douillard F.P."/>
            <person name="Paul Ross R."/>
            <person name="Yang R."/>
            <person name="Briner A.E."/>
            <person name="Felis G.E."/>
            <person name="de Vos W.M."/>
            <person name="Barrangou R."/>
            <person name="Klaenhammer T.R."/>
            <person name="Caufield P.W."/>
            <person name="Cui Y."/>
            <person name="Zhang H."/>
            <person name="O'Toole P.W."/>
        </authorList>
    </citation>
    <scope>NUCLEOTIDE SEQUENCE [LARGE SCALE GENOMIC DNA]</scope>
    <source>
        <strain evidence="6 7">DSM 16761</strain>
    </source>
</reference>
<dbReference type="OrthoDB" id="1648815at2"/>
<dbReference type="PATRIC" id="fig|1423767.3.peg.992"/>
<dbReference type="PANTHER" id="PTHR30514">
    <property type="entry name" value="GLUCOKINASE"/>
    <property type="match status" value="1"/>
</dbReference>
<dbReference type="InterPro" id="IPR046348">
    <property type="entry name" value="SIS_dom_sf"/>
</dbReference>
<dbReference type="GO" id="GO:0097367">
    <property type="term" value="F:carbohydrate derivative binding"/>
    <property type="evidence" value="ECO:0007669"/>
    <property type="project" value="InterPro"/>
</dbReference>
<dbReference type="SUPFAM" id="SSF46689">
    <property type="entry name" value="Homeodomain-like"/>
    <property type="match status" value="1"/>
</dbReference>
<dbReference type="PROSITE" id="PS51071">
    <property type="entry name" value="HTH_RPIR"/>
    <property type="match status" value="1"/>
</dbReference>